<comment type="subcellular location">
    <subcellularLocation>
        <location evidence="2">Cytoplasm</location>
    </subcellularLocation>
    <subcellularLocation>
        <location evidence="1">Nucleus</location>
    </subcellularLocation>
</comment>
<protein>
    <recommendedName>
        <fullName evidence="13">S-phase kinase-associated protein 2</fullName>
    </recommendedName>
    <alternativeName>
        <fullName evidence="15">Cyclin-A/CDK2-associated protein p45</fullName>
    </alternativeName>
    <alternativeName>
        <fullName evidence="14">F-box protein Skp2</fullName>
    </alternativeName>
</protein>
<keyword evidence="11" id="KW-0539">Nucleus</keyword>
<dbReference type="OMA" id="NISWCEF"/>
<dbReference type="PANTHER" id="PTHR16134">
    <property type="entry name" value="F-BOX/TPR REPEAT PROTEIN POF3"/>
    <property type="match status" value="1"/>
</dbReference>
<dbReference type="InterPro" id="IPR006553">
    <property type="entry name" value="Leu-rich_rpt_Cys-con_subtyp"/>
</dbReference>
<dbReference type="RefSeq" id="XP_015461468.1">
    <property type="nucleotide sequence ID" value="XM_015605982.3"/>
</dbReference>
<name>A0A8B9JPD3_ASTMX</name>
<dbReference type="KEGG" id="amex:103047278"/>
<evidence type="ECO:0000256" key="3">
    <source>
        <dbReference type="ARBA" id="ARBA00004906"/>
    </source>
</evidence>
<dbReference type="GO" id="GO:0000082">
    <property type="term" value="P:G1/S transition of mitotic cell cycle"/>
    <property type="evidence" value="ECO:0007669"/>
    <property type="project" value="UniProtKB-ARBA"/>
</dbReference>
<dbReference type="InterPro" id="IPR001810">
    <property type="entry name" value="F-box_dom"/>
</dbReference>
<dbReference type="SMART" id="SM00367">
    <property type="entry name" value="LRR_CC"/>
    <property type="match status" value="4"/>
</dbReference>
<reference evidence="17 20" key="1">
    <citation type="submission" date="2021-07" db="EMBL/GenBank/DDBJ databases">
        <authorList>
            <person name="Imarazene B."/>
            <person name="Zahm M."/>
            <person name="Klopp C."/>
            <person name="Cabau C."/>
            <person name="Beille S."/>
            <person name="Jouanno E."/>
            <person name="Castinel A."/>
            <person name="Lluch J."/>
            <person name="Gil L."/>
            <person name="Kuchtly C."/>
            <person name="Lopez Roques C."/>
            <person name="Donnadieu C."/>
            <person name="Parrinello H."/>
            <person name="Journot L."/>
            <person name="Du K."/>
            <person name="Schartl M."/>
            <person name="Retaux S."/>
            <person name="Guiguen Y."/>
        </authorList>
    </citation>
    <scope>NUCLEOTIDE SEQUENCE [LARGE SCALE GENOMIC DNA]</scope>
    <source>
        <strain evidence="17">Pach_M1</strain>
        <tissue evidence="17">Testis</tissue>
    </source>
</reference>
<dbReference type="Proteomes" id="UP000694621">
    <property type="component" value="Unplaced"/>
</dbReference>
<evidence type="ECO:0000256" key="1">
    <source>
        <dbReference type="ARBA" id="ARBA00004123"/>
    </source>
</evidence>
<dbReference type="InterPro" id="IPR036047">
    <property type="entry name" value="F-box-like_dom_sf"/>
</dbReference>
<dbReference type="GO" id="GO:0019005">
    <property type="term" value="C:SCF ubiquitin ligase complex"/>
    <property type="evidence" value="ECO:0007669"/>
    <property type="project" value="UniProtKB-ARBA"/>
</dbReference>
<evidence type="ECO:0000256" key="12">
    <source>
        <dbReference type="ARBA" id="ARBA00056227"/>
    </source>
</evidence>
<dbReference type="PANTHER" id="PTHR16134:SF32">
    <property type="entry name" value="S-PHASE KINASE-ASSOCIATED PROTEIN 2"/>
    <property type="match status" value="1"/>
</dbReference>
<dbReference type="GO" id="GO:0005829">
    <property type="term" value="C:cytosol"/>
    <property type="evidence" value="ECO:0007669"/>
    <property type="project" value="TreeGrafter"/>
</dbReference>
<proteinExistence type="predicted"/>
<dbReference type="Proteomes" id="UP000752171">
    <property type="component" value="Unassembled WGS sequence"/>
</dbReference>
<evidence type="ECO:0000313" key="17">
    <source>
        <dbReference type="EMBL" id="KAG9265588.1"/>
    </source>
</evidence>
<evidence type="ECO:0000256" key="6">
    <source>
        <dbReference type="ARBA" id="ARBA00022614"/>
    </source>
</evidence>
<evidence type="ECO:0000256" key="11">
    <source>
        <dbReference type="ARBA" id="ARBA00023242"/>
    </source>
</evidence>
<keyword evidence="4" id="KW-0963">Cytoplasm</keyword>
<sequence length="442" mass="50161">MQRSVLSSRSERFTAETHIKQFKHGLESEMAVDRPLQELPCLNENLEGSLLCMSQTKKKQRLRYGEENTPHEFIQHLSPPRKQPRLCGKGKENAFVLARRPRKSRESTAGLSWDSLPDELLLGILSRLSLQDLLRTSRVCKRWHRVAFDEFLWRSVDLVGKAQLDAELGQVLSAGVLRLRCPHVCIGQPSFKNTEPLRVNHMDLSGCTVQTSVLEDILSRCRRLQNLSLEGLELSDKILQYLAQNTELIRLNLCGSAGFSPDSLAEMLQSCTQLQELNVSWCDFSSEHVQAISNNISPNVTQLNISGYRQKMTMDDAKNLVERCPNLSVLDLSDSVLVTTDSFVFLQQMSSLRHLALSRCYQIHPAALIDFEKFTQLKTLEVFGLIQDSYLPILSKKLPHIQINTQPFSSVARPTSAGRKDRTLWGMHCRLAYKPNPHSHDS</sequence>
<evidence type="ECO:0000256" key="13">
    <source>
        <dbReference type="ARBA" id="ARBA00071634"/>
    </source>
</evidence>
<evidence type="ECO:0000256" key="7">
    <source>
        <dbReference type="ARBA" id="ARBA00022737"/>
    </source>
</evidence>
<dbReference type="InterPro" id="IPR032675">
    <property type="entry name" value="LRR_dom_sf"/>
</dbReference>
<dbReference type="SUPFAM" id="SSF52047">
    <property type="entry name" value="RNI-like"/>
    <property type="match status" value="1"/>
</dbReference>
<accession>A0A8B9JPD3</accession>
<keyword evidence="6" id="KW-0433">Leucine-rich repeat</keyword>
<evidence type="ECO:0000313" key="18">
    <source>
        <dbReference type="Ensembl" id="ENSAMXP00005024431.1"/>
    </source>
</evidence>
<keyword evidence="8" id="KW-0833">Ubl conjugation pathway</keyword>
<evidence type="ECO:0000256" key="10">
    <source>
        <dbReference type="ARBA" id="ARBA00022990"/>
    </source>
</evidence>
<dbReference type="FunFam" id="3.80.10.10:FF:000105">
    <property type="entry name" value="S-phase kinase-associated protein 2"/>
    <property type="match status" value="1"/>
</dbReference>
<dbReference type="GO" id="GO:1905168">
    <property type="term" value="P:positive regulation of double-strand break repair via homologous recombination"/>
    <property type="evidence" value="ECO:0007669"/>
    <property type="project" value="UniProtKB-ARBA"/>
</dbReference>
<keyword evidence="17" id="KW-0808">Transferase</keyword>
<dbReference type="GO" id="GO:0070534">
    <property type="term" value="P:protein K63-linked ubiquitination"/>
    <property type="evidence" value="ECO:0007669"/>
    <property type="project" value="UniProtKB-ARBA"/>
</dbReference>
<keyword evidence="5" id="KW-0597">Phosphoprotein</keyword>
<dbReference type="GO" id="GO:0016301">
    <property type="term" value="F:kinase activity"/>
    <property type="evidence" value="ECO:0007669"/>
    <property type="project" value="UniProtKB-KW"/>
</dbReference>
<keyword evidence="9" id="KW-0832">Ubl conjugation</keyword>
<evidence type="ECO:0000313" key="20">
    <source>
        <dbReference type="Proteomes" id="UP000752171"/>
    </source>
</evidence>
<organism evidence="18 19">
    <name type="scientific">Astyanax mexicanus</name>
    <name type="common">Blind cave fish</name>
    <name type="synonym">Astyanax fasciatus mexicanus</name>
    <dbReference type="NCBI Taxonomy" id="7994"/>
    <lineage>
        <taxon>Eukaryota</taxon>
        <taxon>Metazoa</taxon>
        <taxon>Chordata</taxon>
        <taxon>Craniata</taxon>
        <taxon>Vertebrata</taxon>
        <taxon>Euteleostomi</taxon>
        <taxon>Actinopterygii</taxon>
        <taxon>Neopterygii</taxon>
        <taxon>Teleostei</taxon>
        <taxon>Ostariophysi</taxon>
        <taxon>Characiformes</taxon>
        <taxon>Characoidei</taxon>
        <taxon>Acestrorhamphidae</taxon>
        <taxon>Acestrorhamphinae</taxon>
        <taxon>Astyanax</taxon>
    </lineage>
</organism>
<keyword evidence="17" id="KW-0418">Kinase</keyword>
<dbReference type="GO" id="GO:0005634">
    <property type="term" value="C:nucleus"/>
    <property type="evidence" value="ECO:0007669"/>
    <property type="project" value="UniProtKB-SubCell"/>
</dbReference>
<dbReference type="CDD" id="cd22114">
    <property type="entry name" value="F-box_FBXL1"/>
    <property type="match status" value="1"/>
</dbReference>
<evidence type="ECO:0000313" key="19">
    <source>
        <dbReference type="Proteomes" id="UP000694621"/>
    </source>
</evidence>
<dbReference type="Ensembl" id="ENSAMXT00005026954.1">
    <property type="protein sequence ID" value="ENSAMXP00005024431.1"/>
    <property type="gene ID" value="ENSAMXG00005012458.1"/>
</dbReference>
<dbReference type="EMBL" id="JAICCE010000017">
    <property type="protein sequence ID" value="KAG9265588.1"/>
    <property type="molecule type" value="Genomic_DNA"/>
</dbReference>
<evidence type="ECO:0000256" key="5">
    <source>
        <dbReference type="ARBA" id="ARBA00022553"/>
    </source>
</evidence>
<evidence type="ECO:0000256" key="2">
    <source>
        <dbReference type="ARBA" id="ARBA00004496"/>
    </source>
</evidence>
<evidence type="ECO:0000256" key="9">
    <source>
        <dbReference type="ARBA" id="ARBA00022843"/>
    </source>
</evidence>
<dbReference type="Gene3D" id="3.80.10.10">
    <property type="entry name" value="Ribonuclease Inhibitor"/>
    <property type="match status" value="1"/>
</dbReference>
<evidence type="ECO:0000256" key="4">
    <source>
        <dbReference type="ARBA" id="ARBA00022490"/>
    </source>
</evidence>
<keyword evidence="10" id="KW-0007">Acetylation</keyword>
<dbReference type="GeneID" id="103047278"/>
<keyword evidence="7" id="KW-0677">Repeat</keyword>
<dbReference type="SUPFAM" id="SSF81383">
    <property type="entry name" value="F-box domain"/>
    <property type="match status" value="1"/>
</dbReference>
<dbReference type="OrthoDB" id="2095648at2759"/>
<comment type="function">
    <text evidence="12">Substrate recognition component of a SCF (SKP1-CUL1-F-box protein) E3 ubiquitin-protein ligase complex which mediates the ubiquitination and subsequent proteasomal degradation of target proteins involved in cell cycle progression, signal transduction and transcription. Specifically recognizes phosphorylated CDKN1B/p27kip and is involved in regulation of G1/S transition. Degradation of CDKN1B/p27kip also requires CKS1. Recognizes target proteins ORC1, CDT1, RBL2, KMT2A/MLL1, CDK9, RAG2, NBN, FOXO1, UBP43, YTHDF2, and probably MYC, TOB1 and TAL1. Degradation of TAL1 also requires STUB1. Recognizes CDKN1A in association with CCNE1 or CCNE2 and CDK2. Promotes ubiquitination and destruction of CDH1 in a CK1-dependent manner, thereby regulating cell migration. Following phosphorylation in response to DNA damage, mediates 'Lys-63'-linked ubiquitination of NBN, promoting ATM recruitment to DNA damage sites and DNA repair via homologous recombination.</text>
</comment>
<evidence type="ECO:0000256" key="14">
    <source>
        <dbReference type="ARBA" id="ARBA00077776"/>
    </source>
</evidence>
<dbReference type="GO" id="GO:0051726">
    <property type="term" value="P:regulation of cell cycle"/>
    <property type="evidence" value="ECO:0007669"/>
    <property type="project" value="TreeGrafter"/>
</dbReference>
<comment type="pathway">
    <text evidence="3">Protein modification; protein ubiquitination.</text>
</comment>
<dbReference type="Pfam" id="PF12937">
    <property type="entry name" value="F-box-like"/>
    <property type="match status" value="1"/>
</dbReference>
<evidence type="ECO:0000256" key="8">
    <source>
        <dbReference type="ARBA" id="ARBA00022786"/>
    </source>
</evidence>
<dbReference type="PROSITE" id="PS50181">
    <property type="entry name" value="FBOX"/>
    <property type="match status" value="1"/>
</dbReference>
<dbReference type="GO" id="GO:0031146">
    <property type="term" value="P:SCF-dependent proteasomal ubiquitin-dependent protein catabolic process"/>
    <property type="evidence" value="ECO:0007669"/>
    <property type="project" value="TreeGrafter"/>
</dbReference>
<dbReference type="GO" id="GO:0000086">
    <property type="term" value="P:G2/M transition of mitotic cell cycle"/>
    <property type="evidence" value="ECO:0007669"/>
    <property type="project" value="TreeGrafter"/>
</dbReference>
<dbReference type="SMART" id="SM00256">
    <property type="entry name" value="FBOX"/>
    <property type="match status" value="1"/>
</dbReference>
<feature type="domain" description="F-box" evidence="16">
    <location>
        <begin position="110"/>
        <end position="156"/>
    </location>
</feature>
<evidence type="ECO:0000256" key="15">
    <source>
        <dbReference type="ARBA" id="ARBA00081589"/>
    </source>
</evidence>
<gene>
    <name evidence="18" type="primary">skp2</name>
    <name evidence="17" type="synonym">SKP2</name>
    <name evidence="17" type="ORF">AMEX_G20041</name>
</gene>
<evidence type="ECO:0000259" key="16">
    <source>
        <dbReference type="PROSITE" id="PS50181"/>
    </source>
</evidence>
<dbReference type="AlphaFoldDB" id="A0A8B9JPD3"/>
<reference evidence="18" key="2">
    <citation type="submission" date="2025-05" db="UniProtKB">
        <authorList>
            <consortium name="Ensembl"/>
        </authorList>
    </citation>
    <scope>IDENTIFICATION</scope>
</reference>
<dbReference type="GO" id="GO:0140767">
    <property type="term" value="F:enzyme-substrate adaptor activity"/>
    <property type="evidence" value="ECO:0007669"/>
    <property type="project" value="UniProtKB-ARBA"/>
</dbReference>
<dbReference type="CTD" id="6502"/>